<dbReference type="Gene3D" id="1.20.5.4130">
    <property type="match status" value="1"/>
</dbReference>
<dbReference type="InterPro" id="IPR042197">
    <property type="entry name" value="Apaf_helical"/>
</dbReference>
<keyword evidence="9" id="KW-0378">Hydrolase</keyword>
<dbReference type="Gene3D" id="1.10.10.10">
    <property type="entry name" value="Winged helix-like DNA-binding domain superfamily/Winged helix DNA-binding domain"/>
    <property type="match status" value="1"/>
</dbReference>
<dbReference type="GO" id="GO:0006952">
    <property type="term" value="P:defense response"/>
    <property type="evidence" value="ECO:0007669"/>
    <property type="project" value="UniProtKB-KW"/>
</dbReference>
<keyword evidence="10" id="KW-1185">Reference proteome</keyword>
<comment type="caution">
    <text evidence="9">The sequence shown here is derived from an EMBL/GenBank/DDBJ whole genome shotgun (WGS) entry which is preliminary data.</text>
</comment>
<dbReference type="PRINTS" id="PR00364">
    <property type="entry name" value="DISEASERSIST"/>
</dbReference>
<dbReference type="GO" id="GO:0016787">
    <property type="term" value="F:hydrolase activity"/>
    <property type="evidence" value="ECO:0007669"/>
    <property type="project" value="UniProtKB-KW"/>
</dbReference>
<keyword evidence="1" id="KW-0677">Repeat</keyword>
<dbReference type="InterPro" id="IPR041118">
    <property type="entry name" value="Rx_N"/>
</dbReference>
<keyword evidence="4" id="KW-0067">ATP-binding</keyword>
<feature type="domain" description="Disease resistance protein winged helix" evidence="7">
    <location>
        <begin position="475"/>
        <end position="543"/>
    </location>
</feature>
<feature type="domain" description="Disease resistance N-terminal" evidence="6">
    <location>
        <begin position="6"/>
        <end position="100"/>
    </location>
</feature>
<dbReference type="FunFam" id="1.10.10.10:FF:000322">
    <property type="entry name" value="Probable disease resistance protein At1g63360"/>
    <property type="match status" value="1"/>
</dbReference>
<dbReference type="SUPFAM" id="SSF52540">
    <property type="entry name" value="P-loop containing nucleoside triphosphate hydrolases"/>
    <property type="match status" value="1"/>
</dbReference>
<dbReference type="OMA" id="EWENITP"/>
<dbReference type="EMBL" id="PDCK01000040">
    <property type="protein sequence ID" value="PRQ51238.1"/>
    <property type="molecule type" value="Genomic_DNA"/>
</dbReference>
<dbReference type="Gene3D" id="3.40.50.300">
    <property type="entry name" value="P-loop containing nucleotide triphosphate hydrolases"/>
    <property type="match status" value="1"/>
</dbReference>
<dbReference type="Pfam" id="PF23598">
    <property type="entry name" value="LRR_14"/>
    <property type="match status" value="1"/>
</dbReference>
<feature type="domain" description="Disease resistance R13L4/SHOC-2-like LRR" evidence="8">
    <location>
        <begin position="596"/>
        <end position="919"/>
    </location>
</feature>
<name>A0A2P6RXR7_ROSCH</name>
<dbReference type="Gene3D" id="1.10.8.430">
    <property type="entry name" value="Helical domain of apoptotic protease-activating factors"/>
    <property type="match status" value="1"/>
</dbReference>
<evidence type="ECO:0000256" key="3">
    <source>
        <dbReference type="ARBA" id="ARBA00022821"/>
    </source>
</evidence>
<organism evidence="9 10">
    <name type="scientific">Rosa chinensis</name>
    <name type="common">China rose</name>
    <dbReference type="NCBI Taxonomy" id="74649"/>
    <lineage>
        <taxon>Eukaryota</taxon>
        <taxon>Viridiplantae</taxon>
        <taxon>Streptophyta</taxon>
        <taxon>Embryophyta</taxon>
        <taxon>Tracheophyta</taxon>
        <taxon>Spermatophyta</taxon>
        <taxon>Magnoliopsida</taxon>
        <taxon>eudicotyledons</taxon>
        <taxon>Gunneridae</taxon>
        <taxon>Pentapetalae</taxon>
        <taxon>rosids</taxon>
        <taxon>fabids</taxon>
        <taxon>Rosales</taxon>
        <taxon>Rosaceae</taxon>
        <taxon>Rosoideae</taxon>
        <taxon>Rosoideae incertae sedis</taxon>
        <taxon>Rosa</taxon>
    </lineage>
</organism>
<proteinExistence type="predicted"/>
<evidence type="ECO:0000259" key="8">
    <source>
        <dbReference type="Pfam" id="PF23598"/>
    </source>
</evidence>
<evidence type="ECO:0000256" key="2">
    <source>
        <dbReference type="ARBA" id="ARBA00022741"/>
    </source>
</evidence>
<dbReference type="SUPFAM" id="SSF52058">
    <property type="entry name" value="L domain-like"/>
    <property type="match status" value="1"/>
</dbReference>
<evidence type="ECO:0000259" key="5">
    <source>
        <dbReference type="Pfam" id="PF00931"/>
    </source>
</evidence>
<dbReference type="Pfam" id="PF00931">
    <property type="entry name" value="NB-ARC"/>
    <property type="match status" value="1"/>
</dbReference>
<dbReference type="InterPro" id="IPR032675">
    <property type="entry name" value="LRR_dom_sf"/>
</dbReference>
<dbReference type="InterPro" id="IPR027417">
    <property type="entry name" value="P-loop_NTPase"/>
</dbReference>
<accession>A0A2P6RXR7</accession>
<reference evidence="9 10" key="1">
    <citation type="journal article" date="2018" name="Nat. Genet.">
        <title>The Rosa genome provides new insights in the design of modern roses.</title>
        <authorList>
            <person name="Bendahmane M."/>
        </authorList>
    </citation>
    <scope>NUCLEOTIDE SEQUENCE [LARGE SCALE GENOMIC DNA]</scope>
    <source>
        <strain evidence="10">cv. Old Blush</strain>
    </source>
</reference>
<dbReference type="GO" id="GO:0005524">
    <property type="term" value="F:ATP binding"/>
    <property type="evidence" value="ECO:0007669"/>
    <property type="project" value="UniProtKB-KW"/>
</dbReference>
<dbReference type="Gene3D" id="3.80.10.10">
    <property type="entry name" value="Ribonuclease Inhibitor"/>
    <property type="match status" value="1"/>
</dbReference>
<dbReference type="GO" id="GO:0043531">
    <property type="term" value="F:ADP binding"/>
    <property type="evidence" value="ECO:0007669"/>
    <property type="project" value="InterPro"/>
</dbReference>
<dbReference type="Gramene" id="PRQ51238">
    <property type="protein sequence ID" value="PRQ51238"/>
    <property type="gene ID" value="RchiOBHm_Chr2g0142201"/>
</dbReference>
<keyword evidence="3" id="KW-0611">Plant defense</keyword>
<evidence type="ECO:0000256" key="4">
    <source>
        <dbReference type="ARBA" id="ARBA00022840"/>
    </source>
</evidence>
<dbReference type="InterPro" id="IPR058922">
    <property type="entry name" value="WHD_DRP"/>
</dbReference>
<dbReference type="Pfam" id="PF23559">
    <property type="entry name" value="WHD_DRP"/>
    <property type="match status" value="1"/>
</dbReference>
<evidence type="ECO:0000259" key="7">
    <source>
        <dbReference type="Pfam" id="PF23559"/>
    </source>
</evidence>
<evidence type="ECO:0000313" key="10">
    <source>
        <dbReference type="Proteomes" id="UP000238479"/>
    </source>
</evidence>
<dbReference type="GO" id="GO:0051707">
    <property type="term" value="P:response to other organism"/>
    <property type="evidence" value="ECO:0007669"/>
    <property type="project" value="UniProtKB-ARBA"/>
</dbReference>
<dbReference type="AlphaFoldDB" id="A0A2P6RXR7"/>
<protein>
    <submittedName>
        <fullName evidence="9">Putative EF-hand domain pair, P-loop containing nucleoside triphosphate hydrolase</fullName>
    </submittedName>
</protein>
<gene>
    <name evidence="9" type="ORF">RchiOBHm_Chr2g0142201</name>
</gene>
<dbReference type="Pfam" id="PF18052">
    <property type="entry name" value="Rx_N"/>
    <property type="match status" value="1"/>
</dbReference>
<dbReference type="PANTHER" id="PTHR36766:SF40">
    <property type="entry name" value="DISEASE RESISTANCE PROTEIN RGA3"/>
    <property type="match status" value="1"/>
</dbReference>
<keyword evidence="2" id="KW-0547">Nucleotide-binding</keyword>
<dbReference type="InterPro" id="IPR055414">
    <property type="entry name" value="LRR_R13L4/SHOC2-like"/>
</dbReference>
<dbReference type="OrthoDB" id="5279713at2759"/>
<dbReference type="InterPro" id="IPR036388">
    <property type="entry name" value="WH-like_DNA-bd_sf"/>
</dbReference>
<dbReference type="InterPro" id="IPR002182">
    <property type="entry name" value="NB-ARC"/>
</dbReference>
<evidence type="ECO:0000313" key="9">
    <source>
        <dbReference type="EMBL" id="PRQ51238.1"/>
    </source>
</evidence>
<dbReference type="Proteomes" id="UP000238479">
    <property type="component" value="Chromosome 2"/>
</dbReference>
<dbReference type="PANTHER" id="PTHR36766">
    <property type="entry name" value="PLANT BROAD-SPECTRUM MILDEW RESISTANCE PROTEIN RPW8"/>
    <property type="match status" value="1"/>
</dbReference>
<evidence type="ECO:0000256" key="1">
    <source>
        <dbReference type="ARBA" id="ARBA00022737"/>
    </source>
</evidence>
<sequence>MAETLINLLLERLASVTVNRIGRELQLVIGVDDEVANLSRNLRLITNVLQDAERQVTEASMGEVTGASVGDWLNELNQVSHEMDDVLDEWCTEILKHEQEGVNPTEALEIPEGSNKGGIIETAPRTKEKVCLPLPSCFSCCRVKQVVRLPVNIVRRVVHRRDIAVKIQSLNEKLTRIANERQRYNFQDTKEAPKPPPRQLTSSLVIDKSFGRKTEKDLLVGKLLDESSSHKRGGPLIIPIIGLGGIGRTTLCQLVYNDDMVNTYFDKKIWVCVSDPFEEIKIAKAIIEGLDNVNNTPNSNQLDPFMVRIKELIKGKKFLLVLDDVWNPNSSQWNELIKPLLEGATGSRILVTTRKEEVAQVMGATNQMIHLKALSEECTRELFNHITFLDREDEFEKFEMFVQEFVEKCKGLPLVAKTLGSLMRHKKTKKEWQDVLQSPIWELKKIPEEVFQPLLLSYYDLSPTIRRCLLYCVTFPKDHVIDKEVLIELWMSQDYLYKKQKKEDEVGQTYFEELAMRSFFQDFERDDDGNVTKCKMHDIMHDLLQFLTKEECFSMEVKGADEMLELPSSNSFRHFTLMFASQGLSSILSSQNCGNLRTFTTFASTIYSIEPEFITSLKRVRTLNLSSTALGVVPKEVGELLHLRYLDLSDNGFMELPDKIGDLYNLQTLRLVRCYNLLKGPDLRKLINLKHLYVQGSLRLESKGISRLKSLQTLDEFHVSEDTREEGLLEDLENLDKLQGALSMQHLASPLQTVSGAKRARLNTKRLLHLELNFRCDCRRRIRRGEAEGAILNALKPHPDLESLSILGCRGATSTPTWLMSLPNLKRLTLYIRYLEDLPALGTLSFLESLDIKMTDKLQKVGVEFLGINRISSSSSSEVISFPKLKHLTFSFMDEWKEWEEVDSQNIRIMPCLSSLEVRNCRKLKALPEFLWKTPLKSLTITSCPILHSVYYGSERCHWTTYGEKPAPINEGFNKISHIPEIRIGYEF</sequence>
<feature type="domain" description="NB-ARC" evidence="5">
    <location>
        <begin position="216"/>
        <end position="388"/>
    </location>
</feature>
<evidence type="ECO:0000259" key="6">
    <source>
        <dbReference type="Pfam" id="PF18052"/>
    </source>
</evidence>